<evidence type="ECO:0000256" key="7">
    <source>
        <dbReference type="ARBA" id="ARBA00052442"/>
    </source>
</evidence>
<dbReference type="Pfam" id="PF22953">
    <property type="entry name" value="SpnB_Rossmann"/>
    <property type="match status" value="3"/>
</dbReference>
<feature type="region of interest" description="N-terminal hotdog fold" evidence="12">
    <location>
        <begin position="3630"/>
        <end position="3752"/>
    </location>
</feature>
<dbReference type="InterPro" id="IPR042099">
    <property type="entry name" value="ANL_N_sf"/>
</dbReference>
<dbReference type="SMART" id="SM00823">
    <property type="entry name" value="PKS_PP"/>
    <property type="match status" value="3"/>
</dbReference>
<dbReference type="InterPro" id="IPR025110">
    <property type="entry name" value="AMP-bd_C"/>
</dbReference>
<dbReference type="InterPro" id="IPR014043">
    <property type="entry name" value="Acyl_transferase_dom"/>
</dbReference>
<dbReference type="PROSITE" id="PS52004">
    <property type="entry name" value="KS3_2"/>
    <property type="match status" value="2"/>
</dbReference>
<dbReference type="FunFam" id="1.10.1200.10:FF:000007">
    <property type="entry name" value="Probable polyketide synthase pks17"/>
    <property type="match status" value="3"/>
</dbReference>
<dbReference type="SMART" id="SM00825">
    <property type="entry name" value="PKS_KS"/>
    <property type="match status" value="2"/>
</dbReference>
<dbReference type="Gene3D" id="3.30.300.30">
    <property type="match status" value="1"/>
</dbReference>
<dbReference type="InterPro" id="IPR055123">
    <property type="entry name" value="SpnB-like_Rossmann"/>
</dbReference>
<dbReference type="InterPro" id="IPR009081">
    <property type="entry name" value="PP-bd_ACP"/>
</dbReference>
<feature type="domain" description="PKS/mFAS DH" evidence="15">
    <location>
        <begin position="3630"/>
        <end position="3904"/>
    </location>
</feature>
<dbReference type="InterPro" id="IPR000873">
    <property type="entry name" value="AMP-dep_synth/lig_dom"/>
</dbReference>
<evidence type="ECO:0000256" key="3">
    <source>
        <dbReference type="ARBA" id="ARBA00022679"/>
    </source>
</evidence>
<evidence type="ECO:0000313" key="16">
    <source>
        <dbReference type="EMBL" id="KAA5835099.1"/>
    </source>
</evidence>
<dbReference type="Gene3D" id="3.40.47.10">
    <property type="match status" value="2"/>
</dbReference>
<dbReference type="Gene3D" id="3.10.129.110">
    <property type="entry name" value="Polyketide synthase dehydratase"/>
    <property type="match status" value="2"/>
</dbReference>
<dbReference type="Gene3D" id="3.40.366.10">
    <property type="entry name" value="Malonyl-Coenzyme A Acyl Carrier Protein, domain 2"/>
    <property type="match status" value="2"/>
</dbReference>
<dbReference type="GO" id="GO:0047879">
    <property type="term" value="F:erythronolide synthase activity"/>
    <property type="evidence" value="ECO:0007669"/>
    <property type="project" value="UniProtKB-EC"/>
</dbReference>
<dbReference type="Proteomes" id="UP000323946">
    <property type="component" value="Unassembled WGS sequence"/>
</dbReference>
<dbReference type="PROSITE" id="PS50075">
    <property type="entry name" value="CARRIER"/>
    <property type="match status" value="3"/>
</dbReference>
<evidence type="ECO:0000256" key="4">
    <source>
        <dbReference type="ARBA" id="ARBA00022737"/>
    </source>
</evidence>
<dbReference type="InterPro" id="IPR049900">
    <property type="entry name" value="PKS_mFAS_DH"/>
</dbReference>
<dbReference type="GO" id="GO:0004312">
    <property type="term" value="F:fatty acid synthase activity"/>
    <property type="evidence" value="ECO:0007669"/>
    <property type="project" value="TreeGrafter"/>
</dbReference>
<comment type="function">
    <text evidence="8">Involved in the biosynthesis of antibiotic erythromycin via the biosynthesis of its aglycone precursor, 6-deoxyerythronolide B (6-dEB).</text>
</comment>
<feature type="active site" description="Proton acceptor; for dehydratase activity" evidence="12">
    <location>
        <position position="1966"/>
    </location>
</feature>
<evidence type="ECO:0000256" key="1">
    <source>
        <dbReference type="ARBA" id="ARBA00022450"/>
    </source>
</evidence>
<dbReference type="CDD" id="cd00833">
    <property type="entry name" value="PKS"/>
    <property type="match status" value="2"/>
</dbReference>
<dbReference type="InterPro" id="IPR006162">
    <property type="entry name" value="Ppantetheine_attach_site"/>
</dbReference>
<keyword evidence="4" id="KW-0677">Repeat</keyword>
<evidence type="ECO:0000256" key="12">
    <source>
        <dbReference type="PROSITE-ProRule" id="PRU01363"/>
    </source>
</evidence>
<keyword evidence="17" id="KW-1185">Reference proteome</keyword>
<dbReference type="PROSITE" id="PS00455">
    <property type="entry name" value="AMP_BINDING"/>
    <property type="match status" value="1"/>
</dbReference>
<dbReference type="Pfam" id="PF13193">
    <property type="entry name" value="AMP-binding_C"/>
    <property type="match status" value="1"/>
</dbReference>
<feature type="region of interest" description="N-terminal hotdog fold" evidence="12">
    <location>
        <begin position="1934"/>
        <end position="2056"/>
    </location>
</feature>
<sequence length="4491" mass="469773">MLRTELVRPLPELIRDNAVRFGDKVAFRDARREVGYAELERRTGRLAGNLARLRLQPGDRAVIYLGNRVEVVESYLAIVRASAIGVPLNPRSSDGELAFFLDDSGARVVITDGARAEQVQRVLADRENVRLVVADQDRPFDAPAGAAAFEVLATTEPPEPARDDLGLDDLAWMLYTSGTTGKPKGVLSTQRNCLWSVAACYVPVPELSAEDRVLWPLPLFHSLSHIACVLAVTAVGASARIVDGFAPDEVLSALREERSTFLAGVPTMYHYLVQAARRDGFEAPALRMCLVGGAVTTASLRNDFEEAFGAPLVDAYGSTETCGSITINWPHGTRVEGSCGLPVPGVNVRLVDPDTGQDVANGQEGEVWVSGPSVMVGYHNQPEVTASVLRDGWYRTGDLARRDEAGFFTITGRIKELIIRGGENIHPGEIEAVLRDVPGVVDVAVAGKPHDLLGEVPVAFLVPAPGGLDPQRLVEACREHLAYFKVPEEFYEIDRIPRTASGKITRHVLLDRPARLRVAGSTHYGNLLKVDWTPLPSVSTAPASAVRWTAVGDVALPGEAVERFPDLAAAASAVAADSAVVLALPSDSEVDGVLGEVRRWCADDRLAGTRIVLVTRGCAAVGGVDRDAPQQALWALAAQVQQEHPGRVVLVDLDEDGDIDQHALTSAATSGEGCIAVRSGVPLVPRLSRVVVPEASAGDPFDPRSTVLITGADGAEAAAIAHHLVSGHGVRNLLLVSGHGEGDDAARELAAELADDGVVVTLLACDLADRDAVAAALRGVSPALGGVVHTAGRRDRGASVAGARTLAALTEDLELGAFVLVSSVAAPGLPVAREAATTSAGLESVARHRAESGRPALVFGWDLSDDADVPGLARLSVQDGLAMFDAALQQPEVVVAAAKPDAETVGAPVPSVLSGLFDVAVGEQGGADEEKAELLRERLRARPEPARRRMLLDLVRSEVANVLGADVSAVRSDRAFKDLGFNSLMAVKLRNGLSAGTGLRLPAAIAFDHPNPTALADHLRALLLGVSEDSPAPRPAARAADEPIAIVGMACRLPGGVGSPDELWDLVSSGGDAISGFPEDRGWDLDRVFDPDPEAAGKSYVRSGGFLSGVGDFDPGLFGISPREALAMDPQQRLLLESSWEALEDAGLDPLSLRGRDIGVYSGVMRHDYGTGLSEVPAEIQGYRSTGAAGSVASGRVSYTLGLEGPALTVDTACSSSLVALHLAAQAIRAGECSMALAGGVAVMATPSDFIEFSRQRALATDGRCKAFSDDADGTSWSEGVGVVVLERLSDARRAGHRVLAVVSGSAVNQDGASNGLTAPNGPSQERVIRAALANAGLGVSDVDAVEAHGTGTSLGDPIEAGALLATYGQRGSGEPLWVGSLKSNIGHAQAAAGVAGVIKMVQAMRHGVLPASLHVDRPSSKVDWDAGAVEVLAEQRDWPETGRVRRAGVSSFGVSGTNAHVILEQAPALEAPDSTGGESGADPDVVVPWILSGHTPEALRAQAQRLGAAVAASGPGRVDVGHSLLSRAKLDHRAVIISASSAEAASGLASATSDAPAGVVIGSAAADGQLAFVFPGQGAQWVGMGAELLNASPVFAEAMAECDEALSEFVDWSLVEVIRERASLDRVDVVQPASFAVMVSLARLWQAHGVVPDAVVGHSQGEIAAAHVAGALSLRDAARIVALRSQLIAGELAGRGGMVSLSLPEPETAELISRWPGLDVAVVNGPSSVVVAGDPVACEELIAEAESREIRVRRVPVDYASHSGHVERIEDELRAVVADVVPNSLDIPFFSTVDCAWLESLSGDYWYRNLRQRVRFAEATTALVEAGFRAFVEVSAHPVLTVAVQETLEQHDVDAVVTGTLRRDEGGLVRFATSLAEAFVRGVEVDWTPFFDGLNPRRVDLPTYAFQHQRYWLESGGPTTADVSSAGLDTVDHPLLGALVSAPDSGEVVFTGRLSLRTHPWLDDHRVGGTVLVPGTALLDATGFVGGQLSAPVVAELTIAKPVVVPDDGATDLQFRVGEADGDSYRQVRVYVRTGADGVWAEHASGAVAAQGDQANPAPPISSWPPAGARRIEVEDLYDSLAVDYGPSFRAVRDVWVADSHVYAEVELPDGVADADGYAVHPAVLDAALHPLGASGLLDDPQRARLAFSWSGVRWYASGARSMRVRVTPAGPESVSISGVDATGAPVVDVGGLVVRPVEFEQIRAASNAVRDMLFEVEQVPVPAASTEVAEPTWTSEVPAGPVDPVVVLAPEVESGGSLPERVRVTGLRVLAAIQAWLSDPAKAASRLVVAVDGTDPVQQPLAGLIRTAQSENPDRFTLLDLDRLDADSVRAGLAVAGDEPQITVRDGRAHVARLKRAEVSAEGGESPLRGGTVLITGATGGIGRLVAKHLAEAHGVGELVLVSRSGSGGDWVDELAAAGVRVRPVAADVADREQLARVVEPVADRLVGVVHAAGIVDDSIVADLRPEQWDAVIRTKVHGAWHLHELTEGLDLRAFVLFSSASATFGGAGQGNYAAANAFLEGFARHRRTLGLPAVALAWGLWGEEHGMGSRLSETDLARMARGGTRPLSPDQGLALFDVALHAEQPALVPIRLDLAAVRSSGEVPPLLRGLVPQRARRAADRQDGAADESELRQRLAALGEADQNRVLLDLVRAASAAVLGHAGPDSVDPARPFKELGFDSLTAVELRNRVNGSTGLRLPATLIFNHPTPQELADHLQRQLGVSAAEVTATATTRTDPDDDPIAIVAMGCRFPGGITSPDDLWRFVLDGGDAISEFPADRGWDLDGIFDADPDATGKTYVRRGGFLDGVADFDAEFFGINPREALAMDPQQRLLLEVTWETFERAGLDPSALRGTPTGVFVGTHGQDYGAGGGGADEGYLVIGTAASVLSGRVSYTLGLEGPAVTVDTACSSSLVALHLAAQALRTGECSLAVAGGVSIMSTLDGVVGFSRQRGLAADGRCKAFSDDADGFGMSEGIGLILLERLSDARRAGRRVLGVLAGSAINQDGASNGLTAPNGPSQERVIRSALASAGLTESDVDLVEAHGTGTALGDPIEAEALLATYGQRRSGDPLWIGSVKSNIGHTQAAAGAAGVIKVVQALQHGVLPASLHVGSPSSHVDWDSGAVEVLAEQRVWPETGRARRAGVSSFGVSGTNAHVIVEQAPDDPTPAPEGATPDGLVLPWVVTGHTRAALQAQAERVRAHLAERPDLDRGDVARSLLSRAKLTHRAVLLTTGRDGALSGLASAAAGEPAADLVTGVAGAGGRRVFVFPGQGAQWVGMGAGLLGASRVFAEAMAECDEALSEFVDWSLVEVIRGRGSLDRVDVVQPASFAVMVSLAKLWQSYGVRPDAVVGHSQGEIAAAHVAGALSLRDAARIVALRSQLIAAELAGRGGMVSVSLPESEAVELIERWPGLEVAVVNGPGAVVVAGDPVECDELIAEAESREIRARRVPVDYASHSSHVERIEDELRAVVADVVPNSPDIPFFSTVDCEWLDSLSGDYWYRNLRQQVRFAEATAVLVESGYRVFVEVSAHPVLAVAVQETLEQHDADAVVTGTLRRDEGGLVRFAASLAELFVRGVEVDWTRFFEGLNPRWVDLPTYAFQHQRYWLEPQLRVGDVGGTGLSVAEHPLLAATLSLPESGEVVFTGQLSLRTHPWLADHAVHGTVLAPGTALLELAVRAGDEVGTPVVDELVIEAPLVLPEHGSVQVQVGVADADETGRRAVRVHSRQGEGASWVRHASGTLTAAAAPPNRAAVQWPPAGAEQAPVDGFYERMAESGYEYGPAFRGVVAAWTRGREVFAEVSLPEEQRSGAAEFGLHPALFDAAMQAANLGAAPSAEPGHVLLPFAWNKFALTASGATALRVHAVWTQDDEVSVELTDPAGAPVGSLGSLVLRPIPVAQLDVSSATAGDGLLRVDWVQVELPAAAETVREETILDLTAHRAGPQPEAARELTAAALARVQEWLGAAEESPLVVLTSDPAGDPAAAAVWGLLRSAQAENPGSVVLVGLGDARSDRGLLARAVASGEPQLVIRAGTAAAPRLAKAGAQDRVPAALDPRGTALITGGTGVLGGFVARHLVEAHGVRNLVLLSRSGPDAPGAGELEADLRKAGAEVRVVACDAADRQALAAVLDTIPQDRPLTAVVHTAGVLDDGVVSALTAERLDAVFRPKVDAAWHLHELTRDTDLGAFVLFSSASAAFGGKGQGNYAAANGYLDGLAAHRQQLGLPAVSLAWGLWSQASAMTGHLDAAEHDRMADGGVLGLSAAEGLELFDRGIEVGEPVLAAVKLNHAGLRSSAAAGDLPPMLRGLVRHTRKQAAGTASVDGFAQRLAGMSADEQLRTLVEFVRGQAAAVLGHSTADSVPADQAFKELGFDSLTAVELRNRLSRATQLRMPATLVFDHPNPLAIAEHVRDRLGGPAPAGTALLDRLDALEQELLAAATAPGEERDQLAARLRSLAEKFGAADAAGEIDVDSASDDELFDFIDREIGNQ</sequence>
<feature type="domain" description="Carrier" evidence="13">
    <location>
        <begin position="4340"/>
        <end position="4415"/>
    </location>
</feature>
<feature type="domain" description="Ketosynthase family 3 (KS3)" evidence="14">
    <location>
        <begin position="2742"/>
        <end position="3164"/>
    </location>
</feature>
<dbReference type="FunFam" id="3.40.366.10:FF:000002">
    <property type="entry name" value="Probable polyketide synthase 2"/>
    <property type="match status" value="2"/>
</dbReference>
<dbReference type="InterPro" id="IPR020807">
    <property type="entry name" value="PKS_DH"/>
</dbReference>
<dbReference type="SUPFAM" id="SSF56801">
    <property type="entry name" value="Acetyl-CoA synthetase-like"/>
    <property type="match status" value="1"/>
</dbReference>
<evidence type="ECO:0000313" key="17">
    <source>
        <dbReference type="Proteomes" id="UP000323946"/>
    </source>
</evidence>
<feature type="domain" description="Carrier" evidence="13">
    <location>
        <begin position="946"/>
        <end position="1023"/>
    </location>
</feature>
<dbReference type="InterPro" id="IPR045851">
    <property type="entry name" value="AMP-bd_C_sf"/>
</dbReference>
<dbReference type="RefSeq" id="WP_150066295.1">
    <property type="nucleotide sequence ID" value="NZ_VWPH01000004.1"/>
</dbReference>
<dbReference type="GO" id="GO:0006633">
    <property type="term" value="P:fatty acid biosynthetic process"/>
    <property type="evidence" value="ECO:0007669"/>
    <property type="project" value="InterPro"/>
</dbReference>
<evidence type="ECO:0000259" key="15">
    <source>
        <dbReference type="PROSITE" id="PS52019"/>
    </source>
</evidence>
<dbReference type="PANTHER" id="PTHR43775:SF51">
    <property type="entry name" value="INACTIVE PHENOLPHTHIOCEROL SYNTHESIS POLYKETIDE SYNTHASE TYPE I PKS1-RELATED"/>
    <property type="match status" value="1"/>
</dbReference>
<dbReference type="InterPro" id="IPR020841">
    <property type="entry name" value="PKS_Beta-ketoAc_synthase_dom"/>
</dbReference>
<keyword evidence="3" id="KW-0808">Transferase</keyword>
<keyword evidence="6" id="KW-0012">Acyltransferase</keyword>
<evidence type="ECO:0000256" key="6">
    <source>
        <dbReference type="ARBA" id="ARBA00023315"/>
    </source>
</evidence>
<dbReference type="Pfam" id="PF16197">
    <property type="entry name" value="KAsynt_C_assoc"/>
    <property type="match status" value="2"/>
</dbReference>
<dbReference type="Pfam" id="PF00698">
    <property type="entry name" value="Acyl_transf_1"/>
    <property type="match status" value="2"/>
</dbReference>
<dbReference type="InterPro" id="IPR018201">
    <property type="entry name" value="Ketoacyl_synth_AS"/>
</dbReference>
<dbReference type="Pfam" id="PF21089">
    <property type="entry name" value="PKS_DH_N"/>
    <property type="match status" value="2"/>
</dbReference>
<dbReference type="Gene3D" id="3.40.50.12780">
    <property type="entry name" value="N-terminal domain of ligase-like"/>
    <property type="match status" value="1"/>
</dbReference>
<feature type="active site" description="Proton acceptor; for dehydratase activity" evidence="12">
    <location>
        <position position="3662"/>
    </location>
</feature>
<protein>
    <recommendedName>
        <fullName evidence="11">6-deoxyerythronolide-B synthase</fullName>
        <ecNumber evidence="11">2.3.1.94</ecNumber>
    </recommendedName>
</protein>
<dbReference type="InterPro" id="IPR049551">
    <property type="entry name" value="PKS_DH_C"/>
</dbReference>
<feature type="domain" description="Ketosynthase family 3 (KS3)" evidence="14">
    <location>
        <begin position="1041"/>
        <end position="1466"/>
    </location>
</feature>
<dbReference type="Gene3D" id="3.40.50.720">
    <property type="entry name" value="NAD(P)-binding Rossmann-like Domain"/>
    <property type="match status" value="3"/>
</dbReference>
<dbReference type="SMR" id="A0A5M7BZ88"/>
<dbReference type="Gene3D" id="1.10.1200.10">
    <property type="entry name" value="ACP-like"/>
    <property type="match status" value="3"/>
</dbReference>
<evidence type="ECO:0000259" key="14">
    <source>
        <dbReference type="PROSITE" id="PS52004"/>
    </source>
</evidence>
<dbReference type="InterPro" id="IPR057326">
    <property type="entry name" value="KR_dom"/>
</dbReference>
<dbReference type="InterPro" id="IPR013968">
    <property type="entry name" value="PKS_KR"/>
</dbReference>
<dbReference type="Pfam" id="PF00550">
    <property type="entry name" value="PP-binding"/>
    <property type="match status" value="3"/>
</dbReference>
<dbReference type="SMART" id="SM01294">
    <property type="entry name" value="PKS_PP_betabranch"/>
    <property type="match status" value="3"/>
</dbReference>
<dbReference type="SMART" id="SM00827">
    <property type="entry name" value="PKS_AT"/>
    <property type="match status" value="2"/>
</dbReference>
<dbReference type="InterPro" id="IPR014031">
    <property type="entry name" value="Ketoacyl_synth_C"/>
</dbReference>
<evidence type="ECO:0000256" key="8">
    <source>
        <dbReference type="ARBA" id="ARBA00060158"/>
    </source>
</evidence>
<evidence type="ECO:0000256" key="10">
    <source>
        <dbReference type="ARBA" id="ARBA00063272"/>
    </source>
</evidence>
<dbReference type="Pfam" id="PF14765">
    <property type="entry name" value="PS-DH"/>
    <property type="match status" value="2"/>
</dbReference>
<dbReference type="PROSITE" id="PS00606">
    <property type="entry name" value="KS3_1"/>
    <property type="match status" value="2"/>
</dbReference>
<dbReference type="Pfam" id="PF00501">
    <property type="entry name" value="AMP-binding"/>
    <property type="match status" value="1"/>
</dbReference>
<dbReference type="FunFam" id="3.40.47.10:FF:000019">
    <property type="entry name" value="Polyketide synthase type I"/>
    <property type="match status" value="2"/>
</dbReference>
<comment type="pathway">
    <text evidence="9">Antibiotic biosynthesis; erythromycin biosynthesis.</text>
</comment>
<dbReference type="InterPro" id="IPR016035">
    <property type="entry name" value="Acyl_Trfase/lysoPLipase"/>
</dbReference>
<dbReference type="SUPFAM" id="SSF53901">
    <property type="entry name" value="Thiolase-like"/>
    <property type="match status" value="2"/>
</dbReference>
<comment type="catalytic activity">
    <reaction evidence="7">
        <text>6 (S)-methylmalonyl-CoA + propanoyl-CoA + 6 NADPH + 12 H(+) = 6-deoxyerythronolide B + 6 CO2 + 6 NADP(+) + 7 CoA + H2O</text>
        <dbReference type="Rhea" id="RHEA:23068"/>
        <dbReference type="ChEBI" id="CHEBI:15377"/>
        <dbReference type="ChEBI" id="CHEBI:15378"/>
        <dbReference type="ChEBI" id="CHEBI:16089"/>
        <dbReference type="ChEBI" id="CHEBI:16526"/>
        <dbReference type="ChEBI" id="CHEBI:57287"/>
        <dbReference type="ChEBI" id="CHEBI:57327"/>
        <dbReference type="ChEBI" id="CHEBI:57392"/>
        <dbReference type="ChEBI" id="CHEBI:57783"/>
        <dbReference type="ChEBI" id="CHEBI:58349"/>
        <dbReference type="EC" id="2.3.1.94"/>
    </reaction>
</comment>
<accession>A0A5M7BZ88</accession>
<dbReference type="SUPFAM" id="SSF47336">
    <property type="entry name" value="ACP-like"/>
    <property type="match status" value="3"/>
</dbReference>
<evidence type="ECO:0000256" key="2">
    <source>
        <dbReference type="ARBA" id="ARBA00022553"/>
    </source>
</evidence>
<reference evidence="16 17" key="1">
    <citation type="submission" date="2019-09" db="EMBL/GenBank/DDBJ databases">
        <title>Draft genome sequence of the thermophilic Saccharopolyspora hirsuta VKM Ac-666T.</title>
        <authorList>
            <person name="Lobastova T.G."/>
            <person name="Fokina V."/>
            <person name="Bragin E.Y."/>
            <person name="Shtratnikova V.Y."/>
            <person name="Starodumova I.P."/>
            <person name="Tarlachkov S.V."/>
            <person name="Donova M.V."/>
        </authorList>
    </citation>
    <scope>NUCLEOTIDE SEQUENCE [LARGE SCALE GENOMIC DNA]</scope>
    <source>
        <strain evidence="16 17">VKM Ac-666</strain>
    </source>
</reference>
<evidence type="ECO:0000256" key="9">
    <source>
        <dbReference type="ARBA" id="ARBA00060622"/>
    </source>
</evidence>
<comment type="subunit">
    <text evidence="10">Homodimer. Erythronolide synthase is composed of EryAI, EryAII and EryAIII multimodular (2 modules) polypeptides each coding for a functional synthase subunit which participates in 2 of the six FAS-like elongation steps required for formation of the polyketide. Module 1, 2, 3, 4, 5, and 6 participating in biosynthesis steps 1, 2, 3, 4, 5, and 6, respectively.</text>
</comment>
<proteinExistence type="predicted"/>
<dbReference type="Pfam" id="PF02801">
    <property type="entry name" value="Ketoacyl-synt_C"/>
    <property type="match status" value="2"/>
</dbReference>
<dbReference type="CDD" id="cd08956">
    <property type="entry name" value="KR_3_FAS_SDR_x"/>
    <property type="match status" value="2"/>
</dbReference>
<comment type="caution">
    <text evidence="16">The sequence shown here is derived from an EMBL/GenBank/DDBJ whole genome shotgun (WGS) entry which is preliminary data.</text>
</comment>
<organism evidence="16 17">
    <name type="scientific">Saccharopolyspora hirsuta</name>
    <dbReference type="NCBI Taxonomy" id="1837"/>
    <lineage>
        <taxon>Bacteria</taxon>
        <taxon>Bacillati</taxon>
        <taxon>Actinomycetota</taxon>
        <taxon>Actinomycetes</taxon>
        <taxon>Pseudonocardiales</taxon>
        <taxon>Pseudonocardiaceae</taxon>
        <taxon>Saccharopolyspora</taxon>
    </lineage>
</organism>
<dbReference type="InterPro" id="IPR042104">
    <property type="entry name" value="PKS_dehydratase_sf"/>
</dbReference>
<keyword evidence="1" id="KW-0596">Phosphopantetheine</keyword>
<dbReference type="Gene3D" id="3.30.70.3290">
    <property type="match status" value="2"/>
</dbReference>
<dbReference type="InterPro" id="IPR016036">
    <property type="entry name" value="Malonyl_transacylase_ACP-bd"/>
</dbReference>
<dbReference type="InterPro" id="IPR036736">
    <property type="entry name" value="ACP-like_sf"/>
</dbReference>
<dbReference type="PANTHER" id="PTHR43775">
    <property type="entry name" value="FATTY ACID SYNTHASE"/>
    <property type="match status" value="1"/>
</dbReference>
<dbReference type="InterPro" id="IPR032821">
    <property type="entry name" value="PKS_assoc"/>
</dbReference>
<keyword evidence="5" id="KW-0511">Multifunctional enzyme</keyword>
<dbReference type="InterPro" id="IPR020806">
    <property type="entry name" value="PKS_PP-bd"/>
</dbReference>
<feature type="domain" description="Carrier" evidence="13">
    <location>
        <begin position="2648"/>
        <end position="2723"/>
    </location>
</feature>
<dbReference type="EC" id="2.3.1.94" evidence="11"/>
<dbReference type="SMART" id="SM00826">
    <property type="entry name" value="PKS_DH"/>
    <property type="match status" value="2"/>
</dbReference>
<dbReference type="SUPFAM" id="SSF55048">
    <property type="entry name" value="Probable ACP-binding domain of malonyl-CoA ACP transacylase"/>
    <property type="match status" value="2"/>
</dbReference>
<dbReference type="SUPFAM" id="SSF51735">
    <property type="entry name" value="NAD(P)-binding Rossmann-fold domains"/>
    <property type="match status" value="6"/>
</dbReference>
<dbReference type="SUPFAM" id="SSF52151">
    <property type="entry name" value="FabD/lysophospholipase-like"/>
    <property type="match status" value="2"/>
</dbReference>
<dbReference type="InterPro" id="IPR020845">
    <property type="entry name" value="AMP-binding_CS"/>
</dbReference>
<keyword evidence="2" id="KW-0597">Phosphoprotein</keyword>
<dbReference type="EMBL" id="VWPH01000004">
    <property type="protein sequence ID" value="KAA5835099.1"/>
    <property type="molecule type" value="Genomic_DNA"/>
</dbReference>
<dbReference type="GO" id="GO:0031177">
    <property type="term" value="F:phosphopantetheine binding"/>
    <property type="evidence" value="ECO:0007669"/>
    <property type="project" value="InterPro"/>
</dbReference>
<feature type="active site" description="Proton donor; for dehydratase activity" evidence="12">
    <location>
        <position position="2127"/>
    </location>
</feature>
<dbReference type="SMART" id="SM00822">
    <property type="entry name" value="PKS_KR"/>
    <property type="match status" value="3"/>
</dbReference>
<gene>
    <name evidence="16" type="ORF">F1721_09890</name>
</gene>
<feature type="domain" description="PKS/mFAS DH" evidence="15">
    <location>
        <begin position="1934"/>
        <end position="2205"/>
    </location>
</feature>
<dbReference type="OrthoDB" id="9778690at2"/>
<dbReference type="PROSITE" id="PS00012">
    <property type="entry name" value="PHOSPHOPANTETHEINE"/>
    <property type="match status" value="3"/>
</dbReference>
<dbReference type="InterPro" id="IPR016039">
    <property type="entry name" value="Thiolase-like"/>
</dbReference>
<dbReference type="InterPro" id="IPR049552">
    <property type="entry name" value="PKS_DH_N"/>
</dbReference>
<feature type="active site" description="Proton donor; for dehydratase activity" evidence="12">
    <location>
        <position position="3825"/>
    </location>
</feature>
<feature type="region of interest" description="C-terminal hotdog fold" evidence="12">
    <location>
        <begin position="2070"/>
        <end position="2205"/>
    </location>
</feature>
<name>A0A5M7BZ88_SACHI</name>
<dbReference type="InterPro" id="IPR036291">
    <property type="entry name" value="NAD(P)-bd_dom_sf"/>
</dbReference>
<evidence type="ECO:0000259" key="13">
    <source>
        <dbReference type="PROSITE" id="PS50075"/>
    </source>
</evidence>
<feature type="region of interest" description="C-terminal hotdog fold" evidence="12">
    <location>
        <begin position="3764"/>
        <end position="3904"/>
    </location>
</feature>
<dbReference type="Pfam" id="PF00109">
    <property type="entry name" value="ketoacyl-synt"/>
    <property type="match status" value="2"/>
</dbReference>
<dbReference type="Pfam" id="PF08659">
    <property type="entry name" value="KR"/>
    <property type="match status" value="3"/>
</dbReference>
<dbReference type="InterPro" id="IPR014030">
    <property type="entry name" value="Ketoacyl_synth_N"/>
</dbReference>
<evidence type="ECO:0000256" key="5">
    <source>
        <dbReference type="ARBA" id="ARBA00023268"/>
    </source>
</evidence>
<dbReference type="InterPro" id="IPR001227">
    <property type="entry name" value="Ac_transferase_dom_sf"/>
</dbReference>
<dbReference type="PROSITE" id="PS52019">
    <property type="entry name" value="PKS_MFAS_DH"/>
    <property type="match status" value="2"/>
</dbReference>
<dbReference type="InterPro" id="IPR050091">
    <property type="entry name" value="PKS_NRPS_Biosynth_Enz"/>
</dbReference>
<dbReference type="GO" id="GO:0004315">
    <property type="term" value="F:3-oxoacyl-[acyl-carrier-protein] synthase activity"/>
    <property type="evidence" value="ECO:0007669"/>
    <property type="project" value="InterPro"/>
</dbReference>
<evidence type="ECO:0000256" key="11">
    <source>
        <dbReference type="ARBA" id="ARBA00066981"/>
    </source>
</evidence>